<feature type="region of interest" description="Disordered" evidence="7">
    <location>
        <begin position="1"/>
        <end position="29"/>
    </location>
</feature>
<evidence type="ECO:0000313" key="9">
    <source>
        <dbReference type="EMBL" id="KAF6752791.1"/>
    </source>
</evidence>
<keyword evidence="5 6" id="KW-0234">DNA repair</keyword>
<dbReference type="InterPro" id="IPR027238">
    <property type="entry name" value="RuvB-like"/>
</dbReference>
<feature type="compositionally biased region" description="Polar residues" evidence="7">
    <location>
        <begin position="1"/>
        <end position="13"/>
    </location>
</feature>
<feature type="domain" description="TIP49 P-loop" evidence="8">
    <location>
        <begin position="34"/>
        <end position="329"/>
    </location>
</feature>
<keyword evidence="10" id="KW-1185">Reference proteome</keyword>
<comment type="similarity">
    <text evidence="6">Belongs to the RuvB family.</text>
</comment>
<dbReference type="GO" id="GO:0003678">
    <property type="term" value="F:DNA helicase activity"/>
    <property type="evidence" value="ECO:0007669"/>
    <property type="project" value="UniProtKB-EC"/>
</dbReference>
<dbReference type="EC" id="3.6.4.12" evidence="6"/>
<dbReference type="EMBL" id="JACGCI010000042">
    <property type="protein sequence ID" value="KAF6752791.1"/>
    <property type="molecule type" value="Genomic_DNA"/>
</dbReference>
<accession>A0A8H6HVY3</accession>
<evidence type="ECO:0000256" key="3">
    <source>
        <dbReference type="ARBA" id="ARBA00023159"/>
    </source>
</evidence>
<dbReference type="Proteomes" id="UP000521943">
    <property type="component" value="Unassembled WGS sequence"/>
</dbReference>
<comment type="catalytic activity">
    <reaction evidence="6">
        <text>ATP + H2O = ADP + phosphate + H(+)</text>
        <dbReference type="Rhea" id="RHEA:13065"/>
        <dbReference type="ChEBI" id="CHEBI:15377"/>
        <dbReference type="ChEBI" id="CHEBI:15378"/>
        <dbReference type="ChEBI" id="CHEBI:30616"/>
        <dbReference type="ChEBI" id="CHEBI:43474"/>
        <dbReference type="ChEBI" id="CHEBI:456216"/>
        <dbReference type="EC" id="3.6.4.12"/>
    </reaction>
</comment>
<keyword evidence="6" id="KW-0067">ATP-binding</keyword>
<sequence>MRFSFLHTSTPNSKHSEDHPTRRIGDDDPPPPIALRIILNLIELEAKRPILLINASEELKTSLHSSVKQDLGANVPFVLKRGPEVVREEGVSQLFREAINLQFVEKDNIYEGVISMISATDPLDKSAPVDIILTSQEESQWLRVDPSWAPRTHRYLGTEEKRINVGERIRITRKADRSEVLELTRRDPFKTKEELDSERGQNQIPVGGVYKTESHTHHRTLAELCASNTQLDQSTCGDKFATLDSDILKTLVKPSPTEVVCGVVLVEDAQEMDVDCLAALVRLAQSPMSPSVVLSVTCVDLSEATDLSCLDLFGAIPTDILDASTVLERIPKPKDSGKAGLLAVLQMRVQKASTLIVQRVVGETKPTKVDGFLEKKHSWKDKGTV</sequence>
<evidence type="ECO:0000259" key="8">
    <source>
        <dbReference type="Pfam" id="PF06068"/>
    </source>
</evidence>
<keyword evidence="2 6" id="KW-0805">Transcription regulation</keyword>
<dbReference type="GO" id="GO:0006325">
    <property type="term" value="P:chromatin organization"/>
    <property type="evidence" value="ECO:0007669"/>
    <property type="project" value="UniProtKB-KW"/>
</dbReference>
<keyword evidence="6" id="KW-0547">Nucleotide-binding</keyword>
<evidence type="ECO:0000313" key="10">
    <source>
        <dbReference type="Proteomes" id="UP000521943"/>
    </source>
</evidence>
<dbReference type="AlphaFoldDB" id="A0A8H6HVY3"/>
<keyword evidence="4 6" id="KW-0804">Transcription</keyword>
<evidence type="ECO:0000256" key="4">
    <source>
        <dbReference type="ARBA" id="ARBA00023163"/>
    </source>
</evidence>
<comment type="subcellular location">
    <subcellularLocation>
        <location evidence="6">Nucleus</location>
    </subcellularLocation>
</comment>
<comment type="caution">
    <text evidence="9">The sequence shown here is derived from an EMBL/GenBank/DDBJ whole genome shotgun (WGS) entry which is preliminary data.</text>
</comment>
<keyword evidence="6" id="KW-0539">Nucleus</keyword>
<evidence type="ECO:0000256" key="2">
    <source>
        <dbReference type="ARBA" id="ARBA00023015"/>
    </source>
</evidence>
<comment type="function">
    <text evidence="6">DNA helicase participates in several chromatin remodeling complexes, including the SWR1 and the INO80 complexes.</text>
</comment>
<dbReference type="PANTHER" id="PTHR11093">
    <property type="entry name" value="RUVB-RELATED REPTIN AND PONTIN"/>
    <property type="match status" value="1"/>
</dbReference>
<keyword evidence="6" id="KW-0156">Chromatin regulator</keyword>
<evidence type="ECO:0000256" key="1">
    <source>
        <dbReference type="ARBA" id="ARBA00022763"/>
    </source>
</evidence>
<dbReference type="Gene3D" id="3.40.50.300">
    <property type="entry name" value="P-loop containing nucleotide triphosphate hydrolases"/>
    <property type="match status" value="1"/>
</dbReference>
<evidence type="ECO:0000256" key="6">
    <source>
        <dbReference type="RuleBase" id="RU363048"/>
    </source>
</evidence>
<name>A0A8H6HVY3_9AGAR</name>
<feature type="compositionally biased region" description="Basic and acidic residues" evidence="7">
    <location>
        <begin position="14"/>
        <end position="26"/>
    </location>
</feature>
<proteinExistence type="inferred from homology"/>
<protein>
    <recommendedName>
        <fullName evidence="6">RuvB-like helicase</fullName>
        <ecNumber evidence="6">3.6.4.12</ecNumber>
    </recommendedName>
</protein>
<dbReference type="GO" id="GO:0005524">
    <property type="term" value="F:ATP binding"/>
    <property type="evidence" value="ECO:0007669"/>
    <property type="project" value="UniProtKB-KW"/>
</dbReference>
<organism evidence="9 10">
    <name type="scientific">Ephemerocybe angulata</name>
    <dbReference type="NCBI Taxonomy" id="980116"/>
    <lineage>
        <taxon>Eukaryota</taxon>
        <taxon>Fungi</taxon>
        <taxon>Dikarya</taxon>
        <taxon>Basidiomycota</taxon>
        <taxon>Agaricomycotina</taxon>
        <taxon>Agaricomycetes</taxon>
        <taxon>Agaricomycetidae</taxon>
        <taxon>Agaricales</taxon>
        <taxon>Agaricineae</taxon>
        <taxon>Psathyrellaceae</taxon>
        <taxon>Ephemerocybe</taxon>
    </lineage>
</organism>
<keyword evidence="6" id="KW-0378">Hydrolase</keyword>
<dbReference type="InterPro" id="IPR042487">
    <property type="entry name" value="RuvBL1/2_DNA/RNA_bd_dom"/>
</dbReference>
<dbReference type="InterPro" id="IPR027417">
    <property type="entry name" value="P-loop_NTPase"/>
</dbReference>
<dbReference type="InterPro" id="IPR010339">
    <property type="entry name" value="TIP49_P-loop"/>
</dbReference>
<dbReference type="Gene3D" id="2.40.50.360">
    <property type="entry name" value="RuvB-like helicase, domain II"/>
    <property type="match status" value="1"/>
</dbReference>
<dbReference type="OrthoDB" id="10281187at2759"/>
<dbReference type="GO" id="GO:0016787">
    <property type="term" value="F:hydrolase activity"/>
    <property type="evidence" value="ECO:0007669"/>
    <property type="project" value="UniProtKB-KW"/>
</dbReference>
<gene>
    <name evidence="9" type="ORF">DFP72DRAFT_1132226</name>
</gene>
<keyword evidence="1 6" id="KW-0227">DNA damage</keyword>
<dbReference type="GO" id="GO:0006281">
    <property type="term" value="P:DNA repair"/>
    <property type="evidence" value="ECO:0007669"/>
    <property type="project" value="UniProtKB-KW"/>
</dbReference>
<dbReference type="GO" id="GO:0005634">
    <property type="term" value="C:nucleus"/>
    <property type="evidence" value="ECO:0007669"/>
    <property type="project" value="UniProtKB-SubCell"/>
</dbReference>
<reference evidence="9 10" key="1">
    <citation type="submission" date="2020-07" db="EMBL/GenBank/DDBJ databases">
        <title>Comparative genomics of pyrophilous fungi reveals a link between fire events and developmental genes.</title>
        <authorList>
            <consortium name="DOE Joint Genome Institute"/>
            <person name="Steindorff A.S."/>
            <person name="Carver A."/>
            <person name="Calhoun S."/>
            <person name="Stillman K."/>
            <person name="Liu H."/>
            <person name="Lipzen A."/>
            <person name="Pangilinan J."/>
            <person name="Labutti K."/>
            <person name="Bruns T.D."/>
            <person name="Grigoriev I.V."/>
        </authorList>
    </citation>
    <scope>NUCLEOTIDE SEQUENCE [LARGE SCALE GENOMIC DNA]</scope>
    <source>
        <strain evidence="9 10">CBS 144469</strain>
    </source>
</reference>
<keyword evidence="3" id="KW-0010">Activator</keyword>
<evidence type="ECO:0000256" key="7">
    <source>
        <dbReference type="SAM" id="MobiDB-lite"/>
    </source>
</evidence>
<keyword evidence="6" id="KW-0347">Helicase</keyword>
<dbReference type="Pfam" id="PF06068">
    <property type="entry name" value="TIP49"/>
    <property type="match status" value="1"/>
</dbReference>
<evidence type="ECO:0000256" key="5">
    <source>
        <dbReference type="ARBA" id="ARBA00023204"/>
    </source>
</evidence>